<dbReference type="GO" id="GO:0005886">
    <property type="term" value="C:plasma membrane"/>
    <property type="evidence" value="ECO:0007669"/>
    <property type="project" value="TreeGrafter"/>
</dbReference>
<dbReference type="SUPFAM" id="SSF49503">
    <property type="entry name" value="Cupredoxins"/>
    <property type="match status" value="1"/>
</dbReference>
<dbReference type="Proteomes" id="UP001370490">
    <property type="component" value="Unassembled WGS sequence"/>
</dbReference>
<keyword evidence="6" id="KW-0249">Electron transport</keyword>
<evidence type="ECO:0000313" key="14">
    <source>
        <dbReference type="EMBL" id="KAK6946446.1"/>
    </source>
</evidence>
<keyword evidence="11" id="KW-0325">Glycoprotein</keyword>
<evidence type="ECO:0000256" key="12">
    <source>
        <dbReference type="SAM" id="SignalP"/>
    </source>
</evidence>
<evidence type="ECO:0000259" key="13">
    <source>
        <dbReference type="PROSITE" id="PS51485"/>
    </source>
</evidence>
<evidence type="ECO:0000256" key="8">
    <source>
        <dbReference type="ARBA" id="ARBA00023008"/>
    </source>
</evidence>
<dbReference type="AlphaFoldDB" id="A0AAN8WCZ7"/>
<organism evidence="14 15">
    <name type="scientific">Dillenia turbinata</name>
    <dbReference type="NCBI Taxonomy" id="194707"/>
    <lineage>
        <taxon>Eukaryota</taxon>
        <taxon>Viridiplantae</taxon>
        <taxon>Streptophyta</taxon>
        <taxon>Embryophyta</taxon>
        <taxon>Tracheophyta</taxon>
        <taxon>Spermatophyta</taxon>
        <taxon>Magnoliopsida</taxon>
        <taxon>eudicotyledons</taxon>
        <taxon>Gunneridae</taxon>
        <taxon>Pentapetalae</taxon>
        <taxon>Dilleniales</taxon>
        <taxon>Dilleniaceae</taxon>
        <taxon>Dillenia</taxon>
    </lineage>
</organism>
<dbReference type="PROSITE" id="PS51485">
    <property type="entry name" value="PHYTOCYANIN"/>
    <property type="match status" value="1"/>
</dbReference>
<evidence type="ECO:0000256" key="11">
    <source>
        <dbReference type="ARBA" id="ARBA00023180"/>
    </source>
</evidence>
<keyword evidence="7" id="KW-1133">Transmembrane helix</keyword>
<comment type="caution">
    <text evidence="14">The sequence shown here is derived from an EMBL/GenBank/DDBJ whole genome shotgun (WGS) entry which is preliminary data.</text>
</comment>
<keyword evidence="9" id="KW-0472">Membrane</keyword>
<dbReference type="InterPro" id="IPR008972">
    <property type="entry name" value="Cupredoxin"/>
</dbReference>
<keyword evidence="5 12" id="KW-0732">Signal</keyword>
<evidence type="ECO:0000256" key="2">
    <source>
        <dbReference type="ARBA" id="ARBA00022448"/>
    </source>
</evidence>
<dbReference type="CDD" id="cd04216">
    <property type="entry name" value="Phytocyanin"/>
    <property type="match status" value="1"/>
</dbReference>
<evidence type="ECO:0000256" key="7">
    <source>
        <dbReference type="ARBA" id="ARBA00022989"/>
    </source>
</evidence>
<comment type="subcellular location">
    <subcellularLocation>
        <location evidence="1">Membrane</location>
        <topology evidence="1">Single-pass type I membrane protein</topology>
    </subcellularLocation>
</comment>
<accession>A0AAN8WCZ7</accession>
<gene>
    <name evidence="14" type="ORF">RJ641_013990</name>
</gene>
<keyword evidence="3" id="KW-0812">Transmembrane</keyword>
<reference evidence="14 15" key="1">
    <citation type="submission" date="2023-12" db="EMBL/GenBank/DDBJ databases">
        <title>A high-quality genome assembly for Dillenia turbinata (Dilleniales).</title>
        <authorList>
            <person name="Chanderbali A."/>
        </authorList>
    </citation>
    <scope>NUCLEOTIDE SEQUENCE [LARGE SCALE GENOMIC DNA]</scope>
    <source>
        <strain evidence="14">LSX21</strain>
        <tissue evidence="14">Leaf</tissue>
    </source>
</reference>
<dbReference type="InterPro" id="IPR003245">
    <property type="entry name" value="Phytocyanin_dom"/>
</dbReference>
<dbReference type="PANTHER" id="PTHR33021:SF179">
    <property type="entry name" value="OS09G0541100 PROTEIN"/>
    <property type="match status" value="1"/>
</dbReference>
<feature type="domain" description="Phytocyanin" evidence="13">
    <location>
        <begin position="23"/>
        <end position="126"/>
    </location>
</feature>
<dbReference type="PANTHER" id="PTHR33021">
    <property type="entry name" value="BLUE COPPER PROTEIN"/>
    <property type="match status" value="1"/>
</dbReference>
<dbReference type="GO" id="GO:0009610">
    <property type="term" value="P:response to symbiotic fungus"/>
    <property type="evidence" value="ECO:0007669"/>
    <property type="project" value="UniProtKB-ARBA"/>
</dbReference>
<sequence length="172" mass="19078">MGKTMLLPILLIISFYFHGFQSAVYTVGDDEQWNTGVNYLKWSEKYNFTVGDTLDDVVFIYIKGQHDVHQVTQDVYQSCNASTGVLASYYSGKDTVNLTQAEKYWFICNIEGHCLGGMKLVVDVKDAVANGSTPSSPTTPSPMTYQGNGCPCQKWSIGMFFVGLGILFMMTS</sequence>
<dbReference type="InterPro" id="IPR039391">
    <property type="entry name" value="Phytocyanin-like"/>
</dbReference>
<keyword evidence="2" id="KW-0813">Transport</keyword>
<feature type="chain" id="PRO_5042879516" evidence="12">
    <location>
        <begin position="23"/>
        <end position="172"/>
    </location>
</feature>
<evidence type="ECO:0000256" key="3">
    <source>
        <dbReference type="ARBA" id="ARBA00022692"/>
    </source>
</evidence>
<evidence type="ECO:0000256" key="4">
    <source>
        <dbReference type="ARBA" id="ARBA00022723"/>
    </source>
</evidence>
<dbReference type="Gene3D" id="2.60.40.420">
    <property type="entry name" value="Cupredoxins - blue copper proteins"/>
    <property type="match status" value="1"/>
</dbReference>
<keyword evidence="15" id="KW-1185">Reference proteome</keyword>
<dbReference type="FunFam" id="2.60.40.420:FF:000067">
    <property type="entry name" value="Cupredoxin superfamily protein"/>
    <property type="match status" value="1"/>
</dbReference>
<keyword evidence="8" id="KW-0186">Copper</keyword>
<evidence type="ECO:0000256" key="1">
    <source>
        <dbReference type="ARBA" id="ARBA00004479"/>
    </source>
</evidence>
<proteinExistence type="predicted"/>
<evidence type="ECO:0000256" key="9">
    <source>
        <dbReference type="ARBA" id="ARBA00023136"/>
    </source>
</evidence>
<dbReference type="GO" id="GO:0009055">
    <property type="term" value="F:electron transfer activity"/>
    <property type="evidence" value="ECO:0007669"/>
    <property type="project" value="InterPro"/>
</dbReference>
<evidence type="ECO:0000256" key="6">
    <source>
        <dbReference type="ARBA" id="ARBA00022982"/>
    </source>
</evidence>
<keyword evidence="10" id="KW-1015">Disulfide bond</keyword>
<dbReference type="GO" id="GO:0046872">
    <property type="term" value="F:metal ion binding"/>
    <property type="evidence" value="ECO:0007669"/>
    <property type="project" value="UniProtKB-KW"/>
</dbReference>
<evidence type="ECO:0000256" key="10">
    <source>
        <dbReference type="ARBA" id="ARBA00023157"/>
    </source>
</evidence>
<evidence type="ECO:0000256" key="5">
    <source>
        <dbReference type="ARBA" id="ARBA00022729"/>
    </source>
</evidence>
<name>A0AAN8WCZ7_9MAGN</name>
<protein>
    <submittedName>
        <fullName evidence="14">Phytocyanin domain</fullName>
    </submittedName>
</protein>
<keyword evidence="4" id="KW-0479">Metal-binding</keyword>
<feature type="signal peptide" evidence="12">
    <location>
        <begin position="1"/>
        <end position="22"/>
    </location>
</feature>
<dbReference type="EMBL" id="JBAMMX010000002">
    <property type="protein sequence ID" value="KAK6946446.1"/>
    <property type="molecule type" value="Genomic_DNA"/>
</dbReference>
<evidence type="ECO:0000313" key="15">
    <source>
        <dbReference type="Proteomes" id="UP001370490"/>
    </source>
</evidence>
<dbReference type="Pfam" id="PF02298">
    <property type="entry name" value="Cu_bind_like"/>
    <property type="match status" value="1"/>
</dbReference>